<feature type="non-terminal residue" evidence="2">
    <location>
        <position position="1"/>
    </location>
</feature>
<dbReference type="RefSeq" id="WP_175533776.1">
    <property type="nucleotide sequence ID" value="NZ_FOSQ01000001.1"/>
</dbReference>
<evidence type="ECO:0000313" key="3">
    <source>
        <dbReference type="Proteomes" id="UP000199473"/>
    </source>
</evidence>
<evidence type="ECO:0000259" key="1">
    <source>
        <dbReference type="Pfam" id="PF13358"/>
    </source>
</evidence>
<dbReference type="Pfam" id="PF13358">
    <property type="entry name" value="DDE_3"/>
    <property type="match status" value="1"/>
</dbReference>
<evidence type="ECO:0000313" key="2">
    <source>
        <dbReference type="EMBL" id="SFK31949.1"/>
    </source>
</evidence>
<dbReference type="InterPro" id="IPR036397">
    <property type="entry name" value="RNaseH_sf"/>
</dbReference>
<protein>
    <submittedName>
        <fullName evidence="2">Transposase</fullName>
    </submittedName>
</protein>
<feature type="domain" description="Tc1-like transposase DDE" evidence="1">
    <location>
        <begin position="5"/>
        <end position="65"/>
    </location>
</feature>
<accession>A0A1I3YKR0</accession>
<dbReference type="Proteomes" id="UP000199473">
    <property type="component" value="Unassembled WGS sequence"/>
</dbReference>
<sequence length="97" mass="10760">APGAHAVITLDGAGWHQTGGKLQVPENISLLPLPPYSPELNPVENVWQFLRQNQLSNRVYETYDAIVDACCDAWNALINDPSRITSIATRDYAQVNR</sequence>
<dbReference type="AlphaFoldDB" id="A0A1I3YKR0"/>
<keyword evidence="3" id="KW-1185">Reference proteome</keyword>
<dbReference type="EMBL" id="FOSQ01000001">
    <property type="protein sequence ID" value="SFK31949.1"/>
    <property type="molecule type" value="Genomic_DNA"/>
</dbReference>
<dbReference type="GO" id="GO:0003676">
    <property type="term" value="F:nucleic acid binding"/>
    <property type="evidence" value="ECO:0007669"/>
    <property type="project" value="InterPro"/>
</dbReference>
<organism evidence="2 3">
    <name type="scientific">Falsiroseomonas stagni DSM 19981</name>
    <dbReference type="NCBI Taxonomy" id="1123062"/>
    <lineage>
        <taxon>Bacteria</taxon>
        <taxon>Pseudomonadati</taxon>
        <taxon>Pseudomonadota</taxon>
        <taxon>Alphaproteobacteria</taxon>
        <taxon>Acetobacterales</taxon>
        <taxon>Roseomonadaceae</taxon>
        <taxon>Falsiroseomonas</taxon>
    </lineage>
</organism>
<dbReference type="InterPro" id="IPR038717">
    <property type="entry name" value="Tc1-like_DDE_dom"/>
</dbReference>
<gene>
    <name evidence="2" type="ORF">SAMN02745775_1011376</name>
</gene>
<reference evidence="2 3" key="1">
    <citation type="submission" date="2016-10" db="EMBL/GenBank/DDBJ databases">
        <authorList>
            <person name="de Groot N.N."/>
        </authorList>
    </citation>
    <scope>NUCLEOTIDE SEQUENCE [LARGE SCALE GENOMIC DNA]</scope>
    <source>
        <strain evidence="2 3">DSM 19981</strain>
    </source>
</reference>
<proteinExistence type="predicted"/>
<name>A0A1I3YKR0_9PROT</name>
<dbReference type="Gene3D" id="3.30.420.10">
    <property type="entry name" value="Ribonuclease H-like superfamily/Ribonuclease H"/>
    <property type="match status" value="1"/>
</dbReference>